<dbReference type="PANTHER" id="PTHR45947:SF3">
    <property type="entry name" value="SULFOQUINOVOSYL TRANSFERASE SQD2"/>
    <property type="match status" value="1"/>
</dbReference>
<evidence type="ECO:0000313" key="4">
    <source>
        <dbReference type="Proteomes" id="UP000190657"/>
    </source>
</evidence>
<keyword evidence="3" id="KW-0808">Transferase</keyword>
<protein>
    <submittedName>
        <fullName evidence="3">Glycosyltransferase involved in cell wall bisynthesis</fullName>
    </submittedName>
</protein>
<dbReference type="CDD" id="cd03812">
    <property type="entry name" value="GT4_CapH-like"/>
    <property type="match status" value="1"/>
</dbReference>
<proteinExistence type="predicted"/>
<feature type="domain" description="Glycosyltransferase subfamily 4-like N-terminal" evidence="2">
    <location>
        <begin position="14"/>
        <end position="170"/>
    </location>
</feature>
<dbReference type="RefSeq" id="WP_078767933.1">
    <property type="nucleotide sequence ID" value="NZ_FUWW01000003.1"/>
</dbReference>
<dbReference type="InterPro" id="IPR001296">
    <property type="entry name" value="Glyco_trans_1"/>
</dbReference>
<evidence type="ECO:0000259" key="1">
    <source>
        <dbReference type="Pfam" id="PF00534"/>
    </source>
</evidence>
<accession>A0A1T4KD70</accession>
<dbReference type="InterPro" id="IPR028098">
    <property type="entry name" value="Glyco_trans_4-like_N"/>
</dbReference>
<dbReference type="STRING" id="290054.SAMN02745114_00435"/>
<dbReference type="GO" id="GO:0016757">
    <property type="term" value="F:glycosyltransferase activity"/>
    <property type="evidence" value="ECO:0007669"/>
    <property type="project" value="InterPro"/>
</dbReference>
<dbReference type="Pfam" id="PF13439">
    <property type="entry name" value="Glyco_transf_4"/>
    <property type="match status" value="1"/>
</dbReference>
<dbReference type="SUPFAM" id="SSF53756">
    <property type="entry name" value="UDP-Glycosyltransferase/glycogen phosphorylase"/>
    <property type="match status" value="1"/>
</dbReference>
<dbReference type="Pfam" id="PF00534">
    <property type="entry name" value="Glycos_transf_1"/>
    <property type="match status" value="1"/>
</dbReference>
<name>A0A1T4KD70_9FIRM</name>
<keyword evidence="4" id="KW-1185">Reference proteome</keyword>
<organism evidence="3 4">
    <name type="scientific">Eubacterium coprostanoligenes</name>
    <dbReference type="NCBI Taxonomy" id="290054"/>
    <lineage>
        <taxon>Bacteria</taxon>
        <taxon>Bacillati</taxon>
        <taxon>Bacillota</taxon>
        <taxon>Clostridia</taxon>
        <taxon>Eubacteriales</taxon>
        <taxon>Eubacteriaceae</taxon>
        <taxon>Eubacterium</taxon>
    </lineage>
</organism>
<dbReference type="OrthoDB" id="9806653at2"/>
<dbReference type="PANTHER" id="PTHR45947">
    <property type="entry name" value="SULFOQUINOVOSYL TRANSFERASE SQD2"/>
    <property type="match status" value="1"/>
</dbReference>
<dbReference type="AlphaFoldDB" id="A0A1T4KD70"/>
<dbReference type="Gene3D" id="3.40.50.2000">
    <property type="entry name" value="Glycogen Phosphorylase B"/>
    <property type="match status" value="2"/>
</dbReference>
<evidence type="ECO:0000313" key="3">
    <source>
        <dbReference type="EMBL" id="SJZ40384.1"/>
    </source>
</evidence>
<sequence>MIKVLMIVHEMNRGGIENFIMNLYRNIDRNKINFDFVEHTNKKCAFDDEIESLGGKIYRCPDYRVINHFEYSKWWNSFFKEHNEYKVIHSHLDSSANIHLRIAKKYGLITIAHSHSSSEGFGFRAIVKSFLKIGFNNCCDYKFACSKEAGEWLFGKKVCYKVLNNGIESEKYIFNENQRNLLRNHLNIKNDEFVLGHIGRLDKNKNVTFILDILKELNDLGIKSKFVSAGQGSEYDCLVSKSKELNIENDVFFLGLRDDINDVVQLFDVFVFPSVYEGLGIATIEAQASGLKCLLSDTIPKEVDITGNVEFMSLGNSPKEWAEKIKTMLSYKRENTKQKIIESGYDIKTTVDYLTKFYLQLSEQK</sequence>
<dbReference type="EMBL" id="FUWW01000003">
    <property type="protein sequence ID" value="SJZ40384.1"/>
    <property type="molecule type" value="Genomic_DNA"/>
</dbReference>
<evidence type="ECO:0000259" key="2">
    <source>
        <dbReference type="Pfam" id="PF13439"/>
    </source>
</evidence>
<feature type="domain" description="Glycosyl transferase family 1" evidence="1">
    <location>
        <begin position="180"/>
        <end position="345"/>
    </location>
</feature>
<reference evidence="4" key="1">
    <citation type="submission" date="2017-02" db="EMBL/GenBank/DDBJ databases">
        <authorList>
            <person name="Varghese N."/>
            <person name="Submissions S."/>
        </authorList>
    </citation>
    <scope>NUCLEOTIDE SEQUENCE [LARGE SCALE GENOMIC DNA]</scope>
    <source>
        <strain evidence="4">ATCC 51222</strain>
    </source>
</reference>
<gene>
    <name evidence="3" type="ORF">SAMN02745114_00435</name>
</gene>
<dbReference type="InterPro" id="IPR050194">
    <property type="entry name" value="Glycosyltransferase_grp1"/>
</dbReference>
<dbReference type="Proteomes" id="UP000190657">
    <property type="component" value="Unassembled WGS sequence"/>
</dbReference>